<accession>A0A919EK05</accession>
<reference evidence="1" key="2">
    <citation type="submission" date="2020-09" db="EMBL/GenBank/DDBJ databases">
        <authorList>
            <person name="Sun Q."/>
            <person name="Kim S."/>
        </authorList>
    </citation>
    <scope>NUCLEOTIDE SEQUENCE</scope>
    <source>
        <strain evidence="1">KCTC 42731</strain>
    </source>
</reference>
<dbReference type="AlphaFoldDB" id="A0A919EK05"/>
<dbReference type="Proteomes" id="UP000623842">
    <property type="component" value="Unassembled WGS sequence"/>
</dbReference>
<evidence type="ECO:0000313" key="2">
    <source>
        <dbReference type="Proteomes" id="UP000623842"/>
    </source>
</evidence>
<name>A0A919EK05_9GAMM</name>
<comment type="caution">
    <text evidence="1">The sequence shown here is derived from an EMBL/GenBank/DDBJ whole genome shotgun (WGS) entry which is preliminary data.</text>
</comment>
<reference evidence="1" key="1">
    <citation type="journal article" date="2014" name="Int. J. Syst. Evol. Microbiol.">
        <title>Complete genome sequence of Corynebacterium casei LMG S-19264T (=DSM 44701T), isolated from a smear-ripened cheese.</title>
        <authorList>
            <consortium name="US DOE Joint Genome Institute (JGI-PGF)"/>
            <person name="Walter F."/>
            <person name="Albersmeier A."/>
            <person name="Kalinowski J."/>
            <person name="Ruckert C."/>
        </authorList>
    </citation>
    <scope>NUCLEOTIDE SEQUENCE</scope>
    <source>
        <strain evidence="1">KCTC 42731</strain>
    </source>
</reference>
<sequence length="85" mass="9613">MTRLAKYITSKLQQELRPAKKDLVLAQQLKQYYQDRGEQTAKSVLSSPQGLAVSFLLGALTARYGRFGALRQLVLLKRLYLGMLV</sequence>
<gene>
    <name evidence="1" type="ORF">GCM10017161_15370</name>
</gene>
<dbReference type="RefSeq" id="WP_229854598.1">
    <property type="nucleotide sequence ID" value="NZ_BNCK01000003.1"/>
</dbReference>
<proteinExistence type="predicted"/>
<evidence type="ECO:0000313" key="1">
    <source>
        <dbReference type="EMBL" id="GHF88558.1"/>
    </source>
</evidence>
<protein>
    <submittedName>
        <fullName evidence="1">Uncharacterized protein</fullName>
    </submittedName>
</protein>
<keyword evidence="2" id="KW-1185">Reference proteome</keyword>
<dbReference type="EMBL" id="BNCK01000003">
    <property type="protein sequence ID" value="GHF88558.1"/>
    <property type="molecule type" value="Genomic_DNA"/>
</dbReference>
<organism evidence="1 2">
    <name type="scientific">Thalassotalea marina</name>
    <dbReference type="NCBI Taxonomy" id="1673741"/>
    <lineage>
        <taxon>Bacteria</taxon>
        <taxon>Pseudomonadati</taxon>
        <taxon>Pseudomonadota</taxon>
        <taxon>Gammaproteobacteria</taxon>
        <taxon>Alteromonadales</taxon>
        <taxon>Colwelliaceae</taxon>
        <taxon>Thalassotalea</taxon>
    </lineage>
</organism>